<feature type="signal peptide" evidence="2">
    <location>
        <begin position="1"/>
        <end position="34"/>
    </location>
</feature>
<feature type="chain" id="PRO_5004900990" evidence="2">
    <location>
        <begin position="35"/>
        <end position="176"/>
    </location>
</feature>
<evidence type="ECO:0000256" key="2">
    <source>
        <dbReference type="SAM" id="SignalP"/>
    </source>
</evidence>
<gene>
    <name evidence="3" type="ORF">Naga_101041g1</name>
</gene>
<evidence type="ECO:0000256" key="1">
    <source>
        <dbReference type="SAM" id="MobiDB-lite"/>
    </source>
</evidence>
<feature type="compositionally biased region" description="Low complexity" evidence="1">
    <location>
        <begin position="58"/>
        <end position="73"/>
    </location>
</feature>
<feature type="region of interest" description="Disordered" evidence="1">
    <location>
        <begin position="39"/>
        <end position="73"/>
    </location>
</feature>
<evidence type="ECO:0000313" key="4">
    <source>
        <dbReference type="Proteomes" id="UP000019335"/>
    </source>
</evidence>
<protein>
    <submittedName>
        <fullName evidence="3">Uncharacterized protein</fullName>
    </submittedName>
</protein>
<keyword evidence="4" id="KW-1185">Reference proteome</keyword>
<evidence type="ECO:0000313" key="3">
    <source>
        <dbReference type="EMBL" id="EWM22741.1"/>
    </source>
</evidence>
<dbReference type="AlphaFoldDB" id="W7TQN6"/>
<comment type="caution">
    <text evidence="3">The sequence shown here is derived from an EMBL/GenBank/DDBJ whole genome shotgun (WGS) entry which is preliminary data.</text>
</comment>
<dbReference type="Proteomes" id="UP000019335">
    <property type="component" value="Unassembled WGS sequence"/>
</dbReference>
<keyword evidence="2" id="KW-0732">Signal</keyword>
<reference evidence="3 4" key="1">
    <citation type="journal article" date="2014" name="Mol. Plant">
        <title>Chromosome Scale Genome Assembly and Transcriptome Profiling of Nannochloropsis gaditana in Nitrogen Depletion.</title>
        <authorList>
            <person name="Corteggiani Carpinelli E."/>
            <person name="Telatin A."/>
            <person name="Vitulo N."/>
            <person name="Forcato C."/>
            <person name="D'Angelo M."/>
            <person name="Schiavon R."/>
            <person name="Vezzi A."/>
            <person name="Giacometti G.M."/>
            <person name="Morosinotto T."/>
            <person name="Valle G."/>
        </authorList>
    </citation>
    <scope>NUCLEOTIDE SEQUENCE [LARGE SCALE GENOMIC DNA]</scope>
    <source>
        <strain evidence="3 4">B-31</strain>
    </source>
</reference>
<accession>W7TQN6</accession>
<organism evidence="3 4">
    <name type="scientific">Nannochloropsis gaditana</name>
    <dbReference type="NCBI Taxonomy" id="72520"/>
    <lineage>
        <taxon>Eukaryota</taxon>
        <taxon>Sar</taxon>
        <taxon>Stramenopiles</taxon>
        <taxon>Ochrophyta</taxon>
        <taxon>Eustigmatophyceae</taxon>
        <taxon>Eustigmatales</taxon>
        <taxon>Monodopsidaceae</taxon>
        <taxon>Nannochloropsis</taxon>
    </lineage>
</organism>
<proteinExistence type="predicted"/>
<sequence>MPLPDTSALAWLPSLARNVCLALLALSPLGAYNAADAAQRSGGRVGGSGFRSAPSQTRRYSAPPSRSYSPGPATRGYVERVPMAVPVLPYGGYGYGFSPFSPFGFGGGMVTYRTGISPIDVLVLGGLAYVAFNAIKNSIGGSQWDDVDDTPSSLGAGVTVLKIQVGLQMTLPATQT</sequence>
<dbReference type="OrthoDB" id="542507at2759"/>
<dbReference type="EMBL" id="AZIL01002102">
    <property type="protein sequence ID" value="EWM22741.1"/>
    <property type="molecule type" value="Genomic_DNA"/>
</dbReference>
<name>W7TQN6_9STRA</name>